<comment type="similarity">
    <text evidence="2">Belongs to the bacterial solute-binding protein 2 family.</text>
</comment>
<dbReference type="InterPro" id="IPR028082">
    <property type="entry name" value="Peripla_BP_I"/>
</dbReference>
<evidence type="ECO:0000256" key="3">
    <source>
        <dbReference type="SAM" id="MobiDB-lite"/>
    </source>
</evidence>
<sequence length="414" mass="45058">MKKVMAIVIVLVLAVSLFACNKAPETTTSPSASVSPSSTPGSTTPGTSAGTSGVGFYDPNVDYSKNPNYKVGYIMSSTGVLYDQFSKSFKAWADRMNVTYNDFACNADNDLFVNTIQTYVDQGYNGLLLDPDSTVWPRVAELSNELNIPWMGCMSSAYDQDGKTLLHPSAGFDNYQAGVGMAQFNVDYAKKTWPDAKPEEFGAMFIGYSTTPQLVEREQGFTDTITKEMPEAMKNYYFGDGVTGQMDAQTGYNLASAILAAHPEVKYWLISGFFDDYTDGAARAVDAAGKNDTAVCSTFGGSSLIAHWDAGEDSAWKGAIFTDQRLFSMPIFAGLYAMMNGDATPEGLWPEWINHSRGDKYASIILPTVVITQDMYQSYLMWVDTYTGIHQNNYDVAPGTGYSPIADVPASYAG</sequence>
<dbReference type="Pfam" id="PF13407">
    <property type="entry name" value="Peripla_BP_4"/>
    <property type="match status" value="1"/>
</dbReference>
<dbReference type="InterPro" id="IPR050555">
    <property type="entry name" value="Bact_Solute-Bind_Prot2"/>
</dbReference>
<accession>A0A1M5WFW0</accession>
<dbReference type="PANTHER" id="PTHR30036:SF7">
    <property type="entry name" value="ABC TRANSPORTER PERIPLASMIC-BINDING PROTEIN YPHF"/>
    <property type="match status" value="1"/>
</dbReference>
<dbReference type="GO" id="GO:0030288">
    <property type="term" value="C:outer membrane-bounded periplasmic space"/>
    <property type="evidence" value="ECO:0007669"/>
    <property type="project" value="TreeGrafter"/>
</dbReference>
<evidence type="ECO:0000259" key="5">
    <source>
        <dbReference type="Pfam" id="PF13407"/>
    </source>
</evidence>
<feature type="signal peptide" evidence="4">
    <location>
        <begin position="1"/>
        <end position="19"/>
    </location>
</feature>
<dbReference type="InterPro" id="IPR025997">
    <property type="entry name" value="SBP_2_dom"/>
</dbReference>
<evidence type="ECO:0000313" key="6">
    <source>
        <dbReference type="EMBL" id="SHH86449.1"/>
    </source>
</evidence>
<reference evidence="6 7" key="1">
    <citation type="submission" date="2016-11" db="EMBL/GenBank/DDBJ databases">
        <authorList>
            <person name="Jaros S."/>
            <person name="Januszkiewicz K."/>
            <person name="Wedrychowicz H."/>
        </authorList>
    </citation>
    <scope>NUCLEOTIDE SEQUENCE [LARGE SCALE GENOMIC DNA]</scope>
    <source>
        <strain evidence="6 7">DSM 10068</strain>
    </source>
</reference>
<organism evidence="6 7">
    <name type="scientific">Sporobacter termitidis DSM 10068</name>
    <dbReference type="NCBI Taxonomy" id="1123282"/>
    <lineage>
        <taxon>Bacteria</taxon>
        <taxon>Bacillati</taxon>
        <taxon>Bacillota</taxon>
        <taxon>Clostridia</taxon>
        <taxon>Eubacteriales</taxon>
        <taxon>Oscillospiraceae</taxon>
        <taxon>Sporobacter</taxon>
    </lineage>
</organism>
<dbReference type="Proteomes" id="UP000183995">
    <property type="component" value="Unassembled WGS sequence"/>
</dbReference>
<dbReference type="EMBL" id="FQXV01000003">
    <property type="protein sequence ID" value="SHH86449.1"/>
    <property type="molecule type" value="Genomic_DNA"/>
</dbReference>
<dbReference type="RefSeq" id="WP_073076798.1">
    <property type="nucleotide sequence ID" value="NZ_FQXV01000003.1"/>
</dbReference>
<comment type="subcellular location">
    <subcellularLocation>
        <location evidence="1">Cell envelope</location>
    </subcellularLocation>
</comment>
<feature type="domain" description="Periplasmic binding protein" evidence="5">
    <location>
        <begin position="72"/>
        <end position="306"/>
    </location>
</feature>
<keyword evidence="7" id="KW-1185">Reference proteome</keyword>
<feature type="chain" id="PRO_5039493023" evidence="4">
    <location>
        <begin position="20"/>
        <end position="414"/>
    </location>
</feature>
<proteinExistence type="inferred from homology"/>
<dbReference type="PROSITE" id="PS51257">
    <property type="entry name" value="PROKAR_LIPOPROTEIN"/>
    <property type="match status" value="1"/>
</dbReference>
<keyword evidence="4" id="KW-0732">Signal</keyword>
<dbReference type="PANTHER" id="PTHR30036">
    <property type="entry name" value="D-XYLOSE-BINDING PERIPLASMIC PROTEIN"/>
    <property type="match status" value="1"/>
</dbReference>
<feature type="region of interest" description="Disordered" evidence="3">
    <location>
        <begin position="25"/>
        <end position="51"/>
    </location>
</feature>
<gene>
    <name evidence="6" type="ORF">SAMN02745823_01253</name>
</gene>
<keyword evidence="6" id="KW-0762">Sugar transport</keyword>
<evidence type="ECO:0000313" key="7">
    <source>
        <dbReference type="Proteomes" id="UP000183995"/>
    </source>
</evidence>
<dbReference type="AlphaFoldDB" id="A0A1M5WFW0"/>
<dbReference type="SUPFAM" id="SSF53822">
    <property type="entry name" value="Periplasmic binding protein-like I"/>
    <property type="match status" value="1"/>
</dbReference>
<name>A0A1M5WFW0_9FIRM</name>
<keyword evidence="6" id="KW-0813">Transport</keyword>
<evidence type="ECO:0000256" key="2">
    <source>
        <dbReference type="ARBA" id="ARBA00007639"/>
    </source>
</evidence>
<dbReference type="GO" id="GO:0030246">
    <property type="term" value="F:carbohydrate binding"/>
    <property type="evidence" value="ECO:0007669"/>
    <property type="project" value="TreeGrafter"/>
</dbReference>
<evidence type="ECO:0000256" key="1">
    <source>
        <dbReference type="ARBA" id="ARBA00004196"/>
    </source>
</evidence>
<dbReference type="Gene3D" id="3.40.50.2300">
    <property type="match status" value="2"/>
</dbReference>
<dbReference type="STRING" id="1123282.SAMN02745823_01253"/>
<dbReference type="OrthoDB" id="1841723at2"/>
<protein>
    <submittedName>
        <fullName evidence="6">ABC-type sugar transport system, substrate-binding protein, contains N-terminal xre family HTH domain</fullName>
    </submittedName>
</protein>
<feature type="compositionally biased region" description="Low complexity" evidence="3">
    <location>
        <begin position="26"/>
        <end position="51"/>
    </location>
</feature>
<evidence type="ECO:0000256" key="4">
    <source>
        <dbReference type="SAM" id="SignalP"/>
    </source>
</evidence>